<evidence type="ECO:0000313" key="4">
    <source>
        <dbReference type="Proteomes" id="UP000286114"/>
    </source>
</evidence>
<comment type="caution">
    <text evidence="1">The sequence shown here is derived from an EMBL/GenBank/DDBJ whole genome shotgun (WGS) entry which is preliminary data.</text>
</comment>
<evidence type="ECO:0000313" key="2">
    <source>
        <dbReference type="EMBL" id="RHE61993.1"/>
    </source>
</evidence>
<dbReference type="EMBL" id="QSHA01000001">
    <property type="protein sequence ID" value="RHB77469.1"/>
    <property type="molecule type" value="Genomic_DNA"/>
</dbReference>
<gene>
    <name evidence="2" type="ORF">DW729_00860</name>
    <name evidence="1" type="ORF">DW873_00265</name>
</gene>
<name>A0A413XHU0_BACUN</name>
<accession>A0A413XHU0</accession>
<evidence type="ECO:0000313" key="1">
    <source>
        <dbReference type="EMBL" id="RHB77469.1"/>
    </source>
</evidence>
<organism evidence="1 4">
    <name type="scientific">Bacteroides uniformis</name>
    <dbReference type="NCBI Taxonomy" id="820"/>
    <lineage>
        <taxon>Bacteria</taxon>
        <taxon>Pseudomonadati</taxon>
        <taxon>Bacteroidota</taxon>
        <taxon>Bacteroidia</taxon>
        <taxon>Bacteroidales</taxon>
        <taxon>Bacteroidaceae</taxon>
        <taxon>Bacteroides</taxon>
    </lineage>
</organism>
<proteinExistence type="predicted"/>
<dbReference type="Proteomes" id="UP000284640">
    <property type="component" value="Unassembled WGS sequence"/>
</dbReference>
<dbReference type="EMBL" id="QSKL01000001">
    <property type="protein sequence ID" value="RHE61993.1"/>
    <property type="molecule type" value="Genomic_DNA"/>
</dbReference>
<reference evidence="3 4" key="1">
    <citation type="submission" date="2018-08" db="EMBL/GenBank/DDBJ databases">
        <title>A genome reference for cultivated species of the human gut microbiota.</title>
        <authorList>
            <person name="Zou Y."/>
            <person name="Xue W."/>
            <person name="Luo G."/>
        </authorList>
    </citation>
    <scope>NUCLEOTIDE SEQUENCE [LARGE SCALE GENOMIC DNA]</scope>
    <source>
        <strain evidence="2 3">AM27-46</strain>
        <strain evidence="1 4">AM39-1</strain>
    </source>
</reference>
<dbReference type="Proteomes" id="UP000286114">
    <property type="component" value="Unassembled WGS sequence"/>
</dbReference>
<dbReference type="AlphaFoldDB" id="A0A413XHU0"/>
<sequence>MLFYRKRIINPLNFTIMSNEKDLVLRDSAFEIQTADLSKNELPSLEDAQELPIDLCGNYWTPEHAGEFKKMFFVEIKPQKVLSATNPDELIDLDCATFLEKTVNGTVQTVTNGSRRLVGILEQYLENGSLKSGMPLKITYMGKKKNKTNNFQSDNWSVRPLRLNLPVAG</sequence>
<evidence type="ECO:0000313" key="3">
    <source>
        <dbReference type="Proteomes" id="UP000284640"/>
    </source>
</evidence>
<protein>
    <submittedName>
        <fullName evidence="1">Uncharacterized protein</fullName>
    </submittedName>
</protein>